<name>A0A1G2SDY2_9BACT</name>
<evidence type="ECO:0000256" key="6">
    <source>
        <dbReference type="ARBA" id="ARBA00022692"/>
    </source>
</evidence>
<dbReference type="EMBL" id="MHUV01000003">
    <property type="protein sequence ID" value="OHA82902.1"/>
    <property type="molecule type" value="Genomic_DNA"/>
</dbReference>
<keyword evidence="18" id="KW-0479">Metal-binding</keyword>
<evidence type="ECO:0000256" key="18">
    <source>
        <dbReference type="PIRSR" id="PIRSR600829-4"/>
    </source>
</evidence>
<evidence type="ECO:0000256" key="5">
    <source>
        <dbReference type="ARBA" id="ARBA00022679"/>
    </source>
</evidence>
<evidence type="ECO:0000256" key="14">
    <source>
        <dbReference type="ARBA" id="ARBA00023264"/>
    </source>
</evidence>
<keyword evidence="14" id="KW-1208">Phospholipid metabolism</keyword>
<feature type="binding site" evidence="18">
    <location>
        <position position="22"/>
    </location>
    <ligand>
        <name>a divalent metal cation</name>
        <dbReference type="ChEBI" id="CHEBI:60240"/>
    </ligand>
</feature>
<evidence type="ECO:0000256" key="7">
    <source>
        <dbReference type="ARBA" id="ARBA00022741"/>
    </source>
</evidence>
<evidence type="ECO:0000256" key="19">
    <source>
        <dbReference type="SAM" id="Phobius"/>
    </source>
</evidence>
<keyword evidence="6 19" id="KW-0812">Transmembrane</keyword>
<feature type="binding site" evidence="17">
    <location>
        <position position="22"/>
    </location>
    <ligand>
        <name>ATP</name>
        <dbReference type="ChEBI" id="CHEBI:30616"/>
    </ligand>
</feature>
<feature type="binding site" evidence="17">
    <location>
        <position position="70"/>
    </location>
    <ligand>
        <name>ATP</name>
        <dbReference type="ChEBI" id="CHEBI:30616"/>
    </ligand>
</feature>
<feature type="transmembrane region" description="Helical" evidence="19">
    <location>
        <begin position="91"/>
        <end position="111"/>
    </location>
</feature>
<evidence type="ECO:0000256" key="17">
    <source>
        <dbReference type="PIRSR" id="PIRSR600829-3"/>
    </source>
</evidence>
<sequence>MNKLIKSFGWAMNGLRTVWREELSFRIELVIGLVLVVGAGILRFSIIEWVILLGCIGAVLSAEIVNTAIEDICNKIEPSFDPVIGKIKDTMAGYVLFTVVVTSIIGILLLINHF</sequence>
<dbReference type="GO" id="GO:0005524">
    <property type="term" value="F:ATP binding"/>
    <property type="evidence" value="ECO:0007669"/>
    <property type="project" value="UniProtKB-KW"/>
</dbReference>
<evidence type="ECO:0000256" key="15">
    <source>
        <dbReference type="PIRSR" id="PIRSR600829-1"/>
    </source>
</evidence>
<evidence type="ECO:0000256" key="8">
    <source>
        <dbReference type="ARBA" id="ARBA00022777"/>
    </source>
</evidence>
<comment type="cofactor">
    <cofactor evidence="18">
        <name>Mg(2+)</name>
        <dbReference type="ChEBI" id="CHEBI:18420"/>
    </cofactor>
    <text evidence="18">Mn(2+), Zn(2+), Cd(2+) and Co(2+) support activity to lesser extents.</text>
</comment>
<reference evidence="20 21" key="1">
    <citation type="journal article" date="2016" name="Nat. Commun.">
        <title>Thousands of microbial genomes shed light on interconnected biogeochemical processes in an aquifer system.</title>
        <authorList>
            <person name="Anantharaman K."/>
            <person name="Brown C.T."/>
            <person name="Hug L.A."/>
            <person name="Sharon I."/>
            <person name="Castelle C.J."/>
            <person name="Probst A.J."/>
            <person name="Thomas B.C."/>
            <person name="Singh A."/>
            <person name="Wilkins M.J."/>
            <person name="Karaoz U."/>
            <person name="Brodie E.L."/>
            <person name="Williams K.H."/>
            <person name="Hubbard S.S."/>
            <person name="Banfield J.F."/>
        </authorList>
    </citation>
    <scope>NUCLEOTIDE SEQUENCE [LARGE SCALE GENOMIC DNA]</scope>
</reference>
<keyword evidence="12 19" id="KW-0472">Membrane</keyword>
<evidence type="ECO:0000256" key="10">
    <source>
        <dbReference type="ARBA" id="ARBA00022989"/>
    </source>
</evidence>
<protein>
    <recommendedName>
        <fullName evidence="22">Diacylglycerol kinase</fullName>
    </recommendedName>
</protein>
<comment type="subcellular location">
    <subcellularLocation>
        <location evidence="1">Cell membrane</location>
        <topology evidence="1">Multi-pass membrane protein</topology>
    </subcellularLocation>
</comment>
<keyword evidence="11" id="KW-0443">Lipid metabolism</keyword>
<keyword evidence="18" id="KW-0460">Magnesium</keyword>
<evidence type="ECO:0000256" key="13">
    <source>
        <dbReference type="ARBA" id="ARBA00023209"/>
    </source>
</evidence>
<keyword evidence="3" id="KW-1003">Cell membrane</keyword>
<dbReference type="STRING" id="1802726.A3B07_03370"/>
<feature type="binding site" evidence="17">
    <location>
        <begin position="88"/>
        <end position="89"/>
    </location>
    <ligand>
        <name>ATP</name>
        <dbReference type="ChEBI" id="CHEBI:30616"/>
    </ligand>
</feature>
<dbReference type="InterPro" id="IPR000829">
    <property type="entry name" value="DAGK"/>
</dbReference>
<organism evidence="20 21">
    <name type="scientific">Candidatus Yonathbacteria bacterium RIFCSPLOWO2_01_FULL_43_27</name>
    <dbReference type="NCBI Taxonomy" id="1802726"/>
    <lineage>
        <taxon>Bacteria</taxon>
        <taxon>Candidatus Yonathiibacteriota</taxon>
    </lineage>
</organism>
<dbReference type="GO" id="GO:0046872">
    <property type="term" value="F:metal ion binding"/>
    <property type="evidence" value="ECO:0007669"/>
    <property type="project" value="UniProtKB-KW"/>
</dbReference>
<dbReference type="Pfam" id="PF01219">
    <property type="entry name" value="DAGK_prokar"/>
    <property type="match status" value="1"/>
</dbReference>
<feature type="transmembrane region" description="Helical" evidence="19">
    <location>
        <begin position="23"/>
        <end position="42"/>
    </location>
</feature>
<dbReference type="CDD" id="cd14265">
    <property type="entry name" value="UDPK_IM_like"/>
    <property type="match status" value="1"/>
</dbReference>
<feature type="binding site" evidence="16">
    <location>
        <begin position="16"/>
        <end position="19"/>
    </location>
    <ligand>
        <name>substrate</name>
    </ligand>
</feature>
<keyword evidence="13" id="KW-0594">Phospholipid biosynthesis</keyword>
<evidence type="ECO:0000313" key="21">
    <source>
        <dbReference type="Proteomes" id="UP000178817"/>
    </source>
</evidence>
<dbReference type="GO" id="GO:0005886">
    <property type="term" value="C:plasma membrane"/>
    <property type="evidence" value="ECO:0007669"/>
    <property type="project" value="UniProtKB-SubCell"/>
</dbReference>
<feature type="binding site" evidence="18">
    <location>
        <position position="70"/>
    </location>
    <ligand>
        <name>a divalent metal cation</name>
        <dbReference type="ChEBI" id="CHEBI:60240"/>
    </ligand>
</feature>
<accession>A0A1G2SDY2</accession>
<keyword evidence="7 17" id="KW-0547">Nucleotide-binding</keyword>
<evidence type="ECO:0000256" key="12">
    <source>
        <dbReference type="ARBA" id="ARBA00023136"/>
    </source>
</evidence>
<evidence type="ECO:0000256" key="4">
    <source>
        <dbReference type="ARBA" id="ARBA00022516"/>
    </source>
</evidence>
<feature type="active site" description="Proton acceptor" evidence="15">
    <location>
        <position position="63"/>
    </location>
</feature>
<comment type="similarity">
    <text evidence="2">Belongs to the bacterial diacylglycerol kinase family.</text>
</comment>
<dbReference type="Proteomes" id="UP000178817">
    <property type="component" value="Unassembled WGS sequence"/>
</dbReference>
<gene>
    <name evidence="20" type="ORF">A3B07_03370</name>
</gene>
<dbReference type="PANTHER" id="PTHR34299:SF1">
    <property type="entry name" value="DIACYLGLYCEROL KINASE"/>
    <property type="match status" value="1"/>
</dbReference>
<dbReference type="PANTHER" id="PTHR34299">
    <property type="entry name" value="DIACYLGLYCEROL KINASE"/>
    <property type="match status" value="1"/>
</dbReference>
<keyword evidence="4" id="KW-0444">Lipid biosynthesis</keyword>
<evidence type="ECO:0000313" key="20">
    <source>
        <dbReference type="EMBL" id="OHA82902.1"/>
    </source>
</evidence>
<evidence type="ECO:0000256" key="1">
    <source>
        <dbReference type="ARBA" id="ARBA00004651"/>
    </source>
</evidence>
<keyword evidence="9 17" id="KW-0067">ATP-binding</keyword>
<keyword evidence="8" id="KW-0418">Kinase</keyword>
<evidence type="ECO:0000256" key="9">
    <source>
        <dbReference type="ARBA" id="ARBA00022840"/>
    </source>
</evidence>
<keyword evidence="5" id="KW-0808">Transferase</keyword>
<evidence type="ECO:0000256" key="16">
    <source>
        <dbReference type="PIRSR" id="PIRSR600829-2"/>
    </source>
</evidence>
<evidence type="ECO:0000256" key="11">
    <source>
        <dbReference type="ARBA" id="ARBA00023098"/>
    </source>
</evidence>
<dbReference type="GO" id="GO:0016301">
    <property type="term" value="F:kinase activity"/>
    <property type="evidence" value="ECO:0007669"/>
    <property type="project" value="UniProtKB-KW"/>
</dbReference>
<proteinExistence type="inferred from homology"/>
<evidence type="ECO:0000256" key="2">
    <source>
        <dbReference type="ARBA" id="ARBA00005967"/>
    </source>
</evidence>
<evidence type="ECO:0008006" key="22">
    <source>
        <dbReference type="Google" id="ProtNLM"/>
    </source>
</evidence>
<dbReference type="InterPro" id="IPR033717">
    <property type="entry name" value="UDPK"/>
</dbReference>
<feature type="binding site" evidence="16">
    <location>
        <position position="63"/>
    </location>
    <ligand>
        <name>substrate</name>
    </ligand>
</feature>
<dbReference type="Gene3D" id="1.10.287.3610">
    <property type="match status" value="1"/>
</dbReference>
<keyword evidence="10 19" id="KW-1133">Transmembrane helix</keyword>
<dbReference type="AlphaFoldDB" id="A0A1G2SDY2"/>
<comment type="caution">
    <text evidence="20">The sequence shown here is derived from an EMBL/GenBank/DDBJ whole genome shotgun (WGS) entry which is preliminary data.</text>
</comment>
<dbReference type="GO" id="GO:0008654">
    <property type="term" value="P:phospholipid biosynthetic process"/>
    <property type="evidence" value="ECO:0007669"/>
    <property type="project" value="UniProtKB-KW"/>
</dbReference>
<dbReference type="InterPro" id="IPR036945">
    <property type="entry name" value="DAGK_sf"/>
</dbReference>
<evidence type="ECO:0000256" key="3">
    <source>
        <dbReference type="ARBA" id="ARBA00022475"/>
    </source>
</evidence>